<dbReference type="PROSITE" id="PS51774">
    <property type="entry name" value="NAB"/>
    <property type="match status" value="1"/>
</dbReference>
<feature type="coiled-coil region" evidence="3">
    <location>
        <begin position="201"/>
        <end position="228"/>
    </location>
</feature>
<feature type="region of interest" description="Disordered" evidence="4">
    <location>
        <begin position="95"/>
        <end position="126"/>
    </location>
</feature>
<comment type="caution">
    <text evidence="6">The sequence shown here is derived from an EMBL/GenBank/DDBJ whole genome shotgun (WGS) entry which is preliminary data.</text>
</comment>
<dbReference type="EMBL" id="JAJJMA010315795">
    <property type="protein sequence ID" value="MCL7049419.1"/>
    <property type="molecule type" value="Genomic_DNA"/>
</dbReference>
<feature type="domain" description="NAB" evidence="5">
    <location>
        <begin position="10"/>
        <end position="92"/>
    </location>
</feature>
<dbReference type="PANTHER" id="PTHR32258">
    <property type="entry name" value="PROTEIN NETWORKED 4A"/>
    <property type="match status" value="1"/>
</dbReference>
<dbReference type="InterPro" id="IPR051861">
    <property type="entry name" value="NET_actin-binding_domain"/>
</dbReference>
<accession>A0AA41VXM3</accession>
<gene>
    <name evidence="6" type="ORF">MKW94_017033</name>
</gene>
<evidence type="ECO:0000313" key="6">
    <source>
        <dbReference type="EMBL" id="MCL7049419.1"/>
    </source>
</evidence>
<reference evidence="6" key="1">
    <citation type="submission" date="2022-03" db="EMBL/GenBank/DDBJ databases">
        <title>A functionally conserved STORR gene fusion in Papaver species that diverged 16.8 million years ago.</title>
        <authorList>
            <person name="Catania T."/>
        </authorList>
    </citation>
    <scope>NUCLEOTIDE SEQUENCE</scope>
    <source>
        <strain evidence="6">S-191538</strain>
    </source>
</reference>
<comment type="similarity">
    <text evidence="2">Belongs to the NET family.</text>
</comment>
<proteinExistence type="inferred from homology"/>
<keyword evidence="7" id="KW-1185">Reference proteome</keyword>
<feature type="compositionally biased region" description="Polar residues" evidence="4">
    <location>
        <begin position="95"/>
        <end position="123"/>
    </location>
</feature>
<dbReference type="Proteomes" id="UP001177140">
    <property type="component" value="Unassembled WGS sequence"/>
</dbReference>
<evidence type="ECO:0000256" key="2">
    <source>
        <dbReference type="ARBA" id="ARBA00038006"/>
    </source>
</evidence>
<dbReference type="AlphaFoldDB" id="A0AA41VXM3"/>
<evidence type="ECO:0000256" key="3">
    <source>
        <dbReference type="SAM" id="Coils"/>
    </source>
</evidence>
<evidence type="ECO:0000256" key="1">
    <source>
        <dbReference type="ARBA" id="ARBA00023054"/>
    </source>
</evidence>
<evidence type="ECO:0000256" key="4">
    <source>
        <dbReference type="SAM" id="MobiDB-lite"/>
    </source>
</evidence>
<dbReference type="PANTHER" id="PTHR32258:SF22">
    <property type="entry name" value="PROTEIN NETWORKED 3A-LIKE"/>
    <property type="match status" value="1"/>
</dbReference>
<name>A0AA41VXM3_PAPNU</name>
<evidence type="ECO:0000313" key="7">
    <source>
        <dbReference type="Proteomes" id="UP001177140"/>
    </source>
</evidence>
<organism evidence="6 7">
    <name type="scientific">Papaver nudicaule</name>
    <name type="common">Iceland poppy</name>
    <dbReference type="NCBI Taxonomy" id="74823"/>
    <lineage>
        <taxon>Eukaryota</taxon>
        <taxon>Viridiplantae</taxon>
        <taxon>Streptophyta</taxon>
        <taxon>Embryophyta</taxon>
        <taxon>Tracheophyta</taxon>
        <taxon>Spermatophyta</taxon>
        <taxon>Magnoliopsida</taxon>
        <taxon>Ranunculales</taxon>
        <taxon>Papaveraceae</taxon>
        <taxon>Papaveroideae</taxon>
        <taxon>Papaver</taxon>
    </lineage>
</organism>
<protein>
    <recommendedName>
        <fullName evidence="5">NAB domain-containing protein</fullName>
    </recommendedName>
</protein>
<dbReference type="InterPro" id="IPR011684">
    <property type="entry name" value="NAB"/>
</dbReference>
<sequence length="265" mass="30606">MENNKKVASSSYWWLGKPISSKQSPWLQDTLNDLDEKMKVVVSLIMQDEGDTFAQRAERYYKNRTQLVNMMEEFHRSYRCLAERYNQLRLELDRASTSSNVESSQNIDRNEANENTADTSDPNPASVCAVEDPESNTIEHDAELFDAKEEICKTDNSDEKCGRQITMSCSDKGDVWLDMKMQVSKLIEENIKQQAELIRRNNAKRKAIKELCLQLDKLTEENRILRSNFCVKCSEVCTKQNQSDRIPKLKGRLLGMFLGCPSRKE</sequence>
<dbReference type="GO" id="GO:0003779">
    <property type="term" value="F:actin binding"/>
    <property type="evidence" value="ECO:0007669"/>
    <property type="project" value="InterPro"/>
</dbReference>
<dbReference type="Pfam" id="PF07765">
    <property type="entry name" value="KIP1"/>
    <property type="match status" value="1"/>
</dbReference>
<keyword evidence="1 3" id="KW-0175">Coiled coil</keyword>
<evidence type="ECO:0000259" key="5">
    <source>
        <dbReference type="PROSITE" id="PS51774"/>
    </source>
</evidence>